<feature type="domain" description="Polymerase nucleotidyl transferase" evidence="10">
    <location>
        <begin position="11"/>
        <end position="92"/>
    </location>
</feature>
<dbReference type="InterPro" id="IPR002934">
    <property type="entry name" value="Polymerase_NTP_transf_dom"/>
</dbReference>
<dbReference type="EMBL" id="CP015970">
    <property type="protein sequence ID" value="AOZ47297.1"/>
    <property type="molecule type" value="Genomic_DNA"/>
</dbReference>
<keyword evidence="5" id="KW-0479">Metal-binding</keyword>
<keyword evidence="2" id="KW-1277">Toxin-antitoxin system</keyword>
<dbReference type="InterPro" id="IPR043519">
    <property type="entry name" value="NT_sf"/>
</dbReference>
<keyword evidence="4" id="KW-0548">Nucleotidyltransferase</keyword>
<dbReference type="SUPFAM" id="SSF81301">
    <property type="entry name" value="Nucleotidyltransferase"/>
    <property type="match status" value="1"/>
</dbReference>
<keyword evidence="3" id="KW-0808">Transferase</keyword>
<evidence type="ECO:0000256" key="3">
    <source>
        <dbReference type="ARBA" id="ARBA00022679"/>
    </source>
</evidence>
<dbReference type="RefSeq" id="WP_015068906.1">
    <property type="nucleotide sequence ID" value="NZ_CP013126.1"/>
</dbReference>
<keyword evidence="6" id="KW-0547">Nucleotide-binding</keyword>
<dbReference type="GeneID" id="88084280"/>
<comment type="cofactor">
    <cofactor evidence="1">
        <name>Mg(2+)</name>
        <dbReference type="ChEBI" id="CHEBI:18420"/>
    </cofactor>
</comment>
<dbReference type="Proteomes" id="UP000178666">
    <property type="component" value="Chromosome"/>
</dbReference>
<evidence type="ECO:0000256" key="2">
    <source>
        <dbReference type="ARBA" id="ARBA00022649"/>
    </source>
</evidence>
<accession>A0ABM6FMB7</accession>
<evidence type="ECO:0000313" key="12">
    <source>
        <dbReference type="Proteomes" id="UP000178666"/>
    </source>
</evidence>
<keyword evidence="7" id="KW-0067">ATP-binding</keyword>
<evidence type="ECO:0000256" key="9">
    <source>
        <dbReference type="ARBA" id="ARBA00038276"/>
    </source>
</evidence>
<dbReference type="Gene3D" id="3.30.460.10">
    <property type="entry name" value="Beta Polymerase, domain 2"/>
    <property type="match status" value="1"/>
</dbReference>
<evidence type="ECO:0000256" key="6">
    <source>
        <dbReference type="ARBA" id="ARBA00022741"/>
    </source>
</evidence>
<dbReference type="PANTHER" id="PTHR33571">
    <property type="entry name" value="SSL8005 PROTEIN"/>
    <property type="match status" value="1"/>
</dbReference>
<sequence>MRPVDVDMRRLRRVCERYGVASLEVFGSVARGEDGPDSDVDLLFTLKPGFRLGFSLFDLEDDLSAVFGRPVDLVRRSSVNQYIRQQVLDDARPLYAA</sequence>
<evidence type="ECO:0000256" key="4">
    <source>
        <dbReference type="ARBA" id="ARBA00022695"/>
    </source>
</evidence>
<organism evidence="11 12">
    <name type="scientific">Acidipropionibacterium acidipropionici</name>
    <dbReference type="NCBI Taxonomy" id="1748"/>
    <lineage>
        <taxon>Bacteria</taxon>
        <taxon>Bacillati</taxon>
        <taxon>Actinomycetota</taxon>
        <taxon>Actinomycetes</taxon>
        <taxon>Propionibacteriales</taxon>
        <taxon>Propionibacteriaceae</taxon>
        <taxon>Acidipropionibacterium</taxon>
    </lineage>
</organism>
<comment type="similarity">
    <text evidence="9">Belongs to the MntA antitoxin family.</text>
</comment>
<gene>
    <name evidence="11" type="ORF">A8L58_12085</name>
</gene>
<dbReference type="CDD" id="cd05403">
    <property type="entry name" value="NT_KNTase_like"/>
    <property type="match status" value="1"/>
</dbReference>
<evidence type="ECO:0000256" key="7">
    <source>
        <dbReference type="ARBA" id="ARBA00022840"/>
    </source>
</evidence>
<dbReference type="Pfam" id="PF01909">
    <property type="entry name" value="NTP_transf_2"/>
    <property type="match status" value="1"/>
</dbReference>
<dbReference type="PANTHER" id="PTHR33571:SF14">
    <property type="entry name" value="PROTEIN ADENYLYLTRANSFERASE MJ0435-RELATED"/>
    <property type="match status" value="1"/>
</dbReference>
<dbReference type="InterPro" id="IPR052038">
    <property type="entry name" value="Type-VII_TA_antitoxin"/>
</dbReference>
<evidence type="ECO:0000259" key="10">
    <source>
        <dbReference type="Pfam" id="PF01909"/>
    </source>
</evidence>
<keyword evidence="8" id="KW-0460">Magnesium</keyword>
<evidence type="ECO:0000313" key="11">
    <source>
        <dbReference type="EMBL" id="AOZ47297.1"/>
    </source>
</evidence>
<keyword evidence="12" id="KW-1185">Reference proteome</keyword>
<evidence type="ECO:0000256" key="8">
    <source>
        <dbReference type="ARBA" id="ARBA00022842"/>
    </source>
</evidence>
<name>A0ABM6FMB7_9ACTN</name>
<evidence type="ECO:0000256" key="1">
    <source>
        <dbReference type="ARBA" id="ARBA00001946"/>
    </source>
</evidence>
<proteinExistence type="inferred from homology"/>
<reference evidence="11 12" key="1">
    <citation type="journal article" date="2016" name="Plant Dis.">
        <title>Improved production of propionic acid using genome shuffling.</title>
        <authorList>
            <person name="Luna-Flores C.H."/>
            <person name="Palfreyman R.W."/>
            <person name="Kromer J.O."/>
            <person name="Nielsen L.K."/>
            <person name="Marcellin E."/>
        </authorList>
    </citation>
    <scope>NUCLEOTIDE SEQUENCE [LARGE SCALE GENOMIC DNA]</scope>
    <source>
        <strain evidence="11 12">F3E8</strain>
    </source>
</reference>
<evidence type="ECO:0000256" key="5">
    <source>
        <dbReference type="ARBA" id="ARBA00022723"/>
    </source>
</evidence>
<protein>
    <submittedName>
        <fullName evidence="11">Nucleotidyltransferase</fullName>
    </submittedName>
</protein>